<dbReference type="Gramene" id="mRNA:HanXRQr2_Chr16g0734781">
    <property type="protein sequence ID" value="mRNA:HanXRQr2_Chr16g0734781"/>
    <property type="gene ID" value="HanXRQr2_Chr16g0734781"/>
</dbReference>
<sequence length="58" mass="6374">MNSPEYSCAKLANYDFDDVVSKTWLASIIVPLYQISNVVTPKMLTESTGSTELTGSTR</sequence>
<organism evidence="1 2">
    <name type="scientific">Helianthus annuus</name>
    <name type="common">Common sunflower</name>
    <dbReference type="NCBI Taxonomy" id="4232"/>
    <lineage>
        <taxon>Eukaryota</taxon>
        <taxon>Viridiplantae</taxon>
        <taxon>Streptophyta</taxon>
        <taxon>Embryophyta</taxon>
        <taxon>Tracheophyta</taxon>
        <taxon>Spermatophyta</taxon>
        <taxon>Magnoliopsida</taxon>
        <taxon>eudicotyledons</taxon>
        <taxon>Gunneridae</taxon>
        <taxon>Pentapetalae</taxon>
        <taxon>asterids</taxon>
        <taxon>campanulids</taxon>
        <taxon>Asterales</taxon>
        <taxon>Asteraceae</taxon>
        <taxon>Asteroideae</taxon>
        <taxon>Heliantheae alliance</taxon>
        <taxon>Heliantheae</taxon>
        <taxon>Helianthus</taxon>
    </lineage>
</organism>
<dbReference type="AlphaFoldDB" id="A0A9K3DPM7"/>
<reference evidence="1" key="2">
    <citation type="submission" date="2020-06" db="EMBL/GenBank/DDBJ databases">
        <title>Helianthus annuus Genome sequencing and assembly Release 2.</title>
        <authorList>
            <person name="Gouzy J."/>
            <person name="Langlade N."/>
            <person name="Munos S."/>
        </authorList>
    </citation>
    <scope>NUCLEOTIDE SEQUENCE</scope>
    <source>
        <tissue evidence="1">Leaves</tissue>
    </source>
</reference>
<proteinExistence type="predicted"/>
<reference evidence="1" key="1">
    <citation type="journal article" date="2017" name="Nature">
        <title>The sunflower genome provides insights into oil metabolism, flowering and Asterid evolution.</title>
        <authorList>
            <person name="Badouin H."/>
            <person name="Gouzy J."/>
            <person name="Grassa C.J."/>
            <person name="Murat F."/>
            <person name="Staton S.E."/>
            <person name="Cottret L."/>
            <person name="Lelandais-Briere C."/>
            <person name="Owens G.L."/>
            <person name="Carrere S."/>
            <person name="Mayjonade B."/>
            <person name="Legrand L."/>
            <person name="Gill N."/>
            <person name="Kane N.C."/>
            <person name="Bowers J.E."/>
            <person name="Hubner S."/>
            <person name="Bellec A."/>
            <person name="Berard A."/>
            <person name="Berges H."/>
            <person name="Blanchet N."/>
            <person name="Boniface M.C."/>
            <person name="Brunel D."/>
            <person name="Catrice O."/>
            <person name="Chaidir N."/>
            <person name="Claudel C."/>
            <person name="Donnadieu C."/>
            <person name="Faraut T."/>
            <person name="Fievet G."/>
            <person name="Helmstetter N."/>
            <person name="King M."/>
            <person name="Knapp S.J."/>
            <person name="Lai Z."/>
            <person name="Le Paslier M.C."/>
            <person name="Lippi Y."/>
            <person name="Lorenzon L."/>
            <person name="Mandel J.R."/>
            <person name="Marage G."/>
            <person name="Marchand G."/>
            <person name="Marquand E."/>
            <person name="Bret-Mestries E."/>
            <person name="Morien E."/>
            <person name="Nambeesan S."/>
            <person name="Nguyen T."/>
            <person name="Pegot-Espagnet P."/>
            <person name="Pouilly N."/>
            <person name="Raftis F."/>
            <person name="Sallet E."/>
            <person name="Schiex T."/>
            <person name="Thomas J."/>
            <person name="Vandecasteele C."/>
            <person name="Vares D."/>
            <person name="Vear F."/>
            <person name="Vautrin S."/>
            <person name="Crespi M."/>
            <person name="Mangin B."/>
            <person name="Burke J.M."/>
            <person name="Salse J."/>
            <person name="Munos S."/>
            <person name="Vincourt P."/>
            <person name="Rieseberg L.H."/>
            <person name="Langlade N.B."/>
        </authorList>
    </citation>
    <scope>NUCLEOTIDE SEQUENCE</scope>
    <source>
        <tissue evidence="1">Leaves</tissue>
    </source>
</reference>
<accession>A0A9K3DPM7</accession>
<protein>
    <submittedName>
        <fullName evidence="1">Uncharacterized protein</fullName>
    </submittedName>
</protein>
<dbReference type="Proteomes" id="UP000215914">
    <property type="component" value="Unassembled WGS sequence"/>
</dbReference>
<name>A0A9K3DPM7_HELAN</name>
<evidence type="ECO:0000313" key="1">
    <source>
        <dbReference type="EMBL" id="KAF5758900.1"/>
    </source>
</evidence>
<evidence type="ECO:0000313" key="2">
    <source>
        <dbReference type="Proteomes" id="UP000215914"/>
    </source>
</evidence>
<keyword evidence="2" id="KW-1185">Reference proteome</keyword>
<dbReference type="EMBL" id="MNCJ02000331">
    <property type="protein sequence ID" value="KAF5758900.1"/>
    <property type="molecule type" value="Genomic_DNA"/>
</dbReference>
<comment type="caution">
    <text evidence="1">The sequence shown here is derived from an EMBL/GenBank/DDBJ whole genome shotgun (WGS) entry which is preliminary data.</text>
</comment>
<gene>
    <name evidence="1" type="ORF">HanXRQr2_Chr16g0734781</name>
</gene>